<gene>
    <name evidence="2" type="ORF">GPA25_00930</name>
</gene>
<organism evidence="2 3">
    <name type="scientific">Aromatoleum diolicum</name>
    <dbReference type="NCBI Taxonomy" id="75796"/>
    <lineage>
        <taxon>Bacteria</taxon>
        <taxon>Pseudomonadati</taxon>
        <taxon>Pseudomonadota</taxon>
        <taxon>Betaproteobacteria</taxon>
        <taxon>Rhodocyclales</taxon>
        <taxon>Rhodocyclaceae</taxon>
        <taxon>Aromatoleum</taxon>
    </lineage>
</organism>
<dbReference type="SUPFAM" id="SSF89360">
    <property type="entry name" value="HesB-like domain"/>
    <property type="match status" value="1"/>
</dbReference>
<name>A0ABX1Q4M3_9RHOO</name>
<dbReference type="InterPro" id="IPR016092">
    <property type="entry name" value="ATAP"/>
</dbReference>
<dbReference type="EMBL" id="WTVQ01000001">
    <property type="protein sequence ID" value="NMG73314.1"/>
    <property type="molecule type" value="Genomic_DNA"/>
</dbReference>
<protein>
    <submittedName>
        <fullName evidence="2">Iron-sulfur cluster assembly accessory protein</fullName>
    </submittedName>
</protein>
<dbReference type="Pfam" id="PF01521">
    <property type="entry name" value="Fe-S_biosyn"/>
    <property type="match status" value="1"/>
</dbReference>
<proteinExistence type="predicted"/>
<dbReference type="PANTHER" id="PTHR43011">
    <property type="entry name" value="IRON-SULFUR CLUSTER ASSEMBLY 2 HOMOLOG, MITOCHONDRIAL"/>
    <property type="match status" value="1"/>
</dbReference>
<keyword evidence="3" id="KW-1185">Reference proteome</keyword>
<evidence type="ECO:0000259" key="1">
    <source>
        <dbReference type="Pfam" id="PF01521"/>
    </source>
</evidence>
<dbReference type="InterPro" id="IPR000361">
    <property type="entry name" value="ATAP_core_dom"/>
</dbReference>
<accession>A0ABX1Q4M3</accession>
<evidence type="ECO:0000313" key="3">
    <source>
        <dbReference type="Proteomes" id="UP000648984"/>
    </source>
</evidence>
<feature type="domain" description="Core" evidence="1">
    <location>
        <begin position="1"/>
        <end position="104"/>
    </location>
</feature>
<evidence type="ECO:0000313" key="2">
    <source>
        <dbReference type="EMBL" id="NMG73314.1"/>
    </source>
</evidence>
<dbReference type="InterPro" id="IPR035903">
    <property type="entry name" value="HesB-like_dom_sf"/>
</dbReference>
<dbReference type="RefSeq" id="WP_169258459.1">
    <property type="nucleotide sequence ID" value="NZ_WTVQ01000001.1"/>
</dbReference>
<dbReference type="Proteomes" id="UP000648984">
    <property type="component" value="Unassembled WGS sequence"/>
</dbReference>
<dbReference type="NCBIfam" id="TIGR00049">
    <property type="entry name" value="iron-sulfur cluster assembly accessory protein"/>
    <property type="match status" value="1"/>
</dbReference>
<reference evidence="2 3" key="1">
    <citation type="submission" date="2019-12" db="EMBL/GenBank/DDBJ databases">
        <title>Comparative genomics gives insights into the taxonomy of the Azoarcus-Aromatoleum group and reveals separate origins of nif in the plant-associated Azoarcus and non-plant-associated Aromatoleum sub-groups.</title>
        <authorList>
            <person name="Lafos M."/>
            <person name="Maluk M."/>
            <person name="Batista M."/>
            <person name="Junghare M."/>
            <person name="Carmona M."/>
            <person name="Faoro H."/>
            <person name="Cruz L.M."/>
            <person name="Battistoni F."/>
            <person name="De Souza E."/>
            <person name="Pedrosa F."/>
            <person name="Chen W.-M."/>
            <person name="Poole P.S."/>
            <person name="Dixon R.A."/>
            <person name="James E.K."/>
        </authorList>
    </citation>
    <scope>NUCLEOTIDE SEQUENCE [LARGE SCALE GENOMIC DNA]</scope>
    <source>
        <strain evidence="2 3">22Lin</strain>
    </source>
</reference>
<dbReference type="Gene3D" id="2.60.300.12">
    <property type="entry name" value="HesB-like domain"/>
    <property type="match status" value="1"/>
</dbReference>
<sequence length="126" mass="13015">MCVTLTPAAATFMKRIVRFGGGKADSGFRLSVKAGGCSGFDSSFTVETAPGDGDAVIEQHGVRLFLTADSCTLLRGYTVDFTESRMDSKLSFSKAGAPEACGCGAGAPGSQTTIVFMRPSVGCVKK</sequence>
<comment type="caution">
    <text evidence="2">The sequence shown here is derived from an EMBL/GenBank/DDBJ whole genome shotgun (WGS) entry which is preliminary data.</text>
</comment>
<dbReference type="PANTHER" id="PTHR43011:SF1">
    <property type="entry name" value="IRON-SULFUR CLUSTER ASSEMBLY 2 HOMOLOG, MITOCHONDRIAL"/>
    <property type="match status" value="1"/>
</dbReference>